<evidence type="ECO:0000256" key="2">
    <source>
        <dbReference type="ARBA" id="ARBA00022475"/>
    </source>
</evidence>
<sequence length="374" mass="41154">MTRHTRRPSLLNINHATLLRYISGRVFRAIFIAFLVVTSIIILVDFVENSRSLDAEFGSRQLAILTLLKAPSLIEETIPFIVLFGVIGALYGLNKSNEIMVMRAAGLSAWRFLSPVILISALIGLGWALVFNPLASDLMTRHDVMQDELGGGMKMQSNDIWLREGDMNQQTVIRANAVDFSNRTLLEATFYQMDVEADGRTVFARRFDAKTATLSPQGYWLLTNATENIPGEIKKDTSTLSLPTQITTRQFQDIGQKTKAPPFWDLPATIQTNEMAGFSALGLKMQYNKLLALPVLLMAMSIIAAGVSLRLSRQGGTFQLLVAGTAIGFLLYFIDSIVATFGEAGLIPVILAAWAMPIFALLVGISYLSKIEDG</sequence>
<keyword evidence="8" id="KW-1185">Reference proteome</keyword>
<dbReference type="InParanoid" id="A0A420WIF6"/>
<feature type="transmembrane region" description="Helical" evidence="6">
    <location>
        <begin position="346"/>
        <end position="368"/>
    </location>
</feature>
<reference evidence="7 8" key="1">
    <citation type="submission" date="2018-10" db="EMBL/GenBank/DDBJ databases">
        <title>Genomic Encyclopedia of Type Strains, Phase IV (KMG-IV): sequencing the most valuable type-strain genomes for metagenomic binning, comparative biology and taxonomic classification.</title>
        <authorList>
            <person name="Goeker M."/>
        </authorList>
    </citation>
    <scope>NUCLEOTIDE SEQUENCE [LARGE SCALE GENOMIC DNA]</scope>
    <source>
        <strain evidence="7 8">DSM 22008</strain>
    </source>
</reference>
<feature type="transmembrane region" description="Helical" evidence="6">
    <location>
        <begin position="115"/>
        <end position="135"/>
    </location>
</feature>
<gene>
    <name evidence="7" type="ORF">DES40_0088</name>
</gene>
<feature type="transmembrane region" description="Helical" evidence="6">
    <location>
        <begin position="77"/>
        <end position="94"/>
    </location>
</feature>
<protein>
    <submittedName>
        <fullName evidence="7">Lipopolysaccharide export system permease protein</fullName>
    </submittedName>
</protein>
<name>A0A420WIF6_9PROT</name>
<proteinExistence type="predicted"/>
<evidence type="ECO:0000256" key="1">
    <source>
        <dbReference type="ARBA" id="ARBA00004651"/>
    </source>
</evidence>
<dbReference type="InterPro" id="IPR005495">
    <property type="entry name" value="LptG/LptF_permease"/>
</dbReference>
<evidence type="ECO:0000256" key="4">
    <source>
        <dbReference type="ARBA" id="ARBA00022989"/>
    </source>
</evidence>
<evidence type="ECO:0000313" key="8">
    <source>
        <dbReference type="Proteomes" id="UP000282211"/>
    </source>
</evidence>
<dbReference type="GO" id="GO:0015920">
    <property type="term" value="P:lipopolysaccharide transport"/>
    <property type="evidence" value="ECO:0007669"/>
    <property type="project" value="TreeGrafter"/>
</dbReference>
<accession>A0A420WIF6</accession>
<keyword evidence="3 6" id="KW-0812">Transmembrane</keyword>
<evidence type="ECO:0000256" key="6">
    <source>
        <dbReference type="SAM" id="Phobius"/>
    </source>
</evidence>
<dbReference type="EMBL" id="RBII01000001">
    <property type="protein sequence ID" value="RKQ70788.1"/>
    <property type="molecule type" value="Genomic_DNA"/>
</dbReference>
<dbReference type="PANTHER" id="PTHR33529:SF2">
    <property type="entry name" value="LIPOPOLYSACCHARIDE EXPORT SYSTEM PERMEASE PROTEIN LPTG"/>
    <property type="match status" value="1"/>
</dbReference>
<dbReference type="AlphaFoldDB" id="A0A420WIF6"/>
<dbReference type="RefSeq" id="WP_121098614.1">
    <property type="nucleotide sequence ID" value="NZ_RBII01000001.1"/>
</dbReference>
<evidence type="ECO:0000256" key="3">
    <source>
        <dbReference type="ARBA" id="ARBA00022692"/>
    </source>
</evidence>
<comment type="caution">
    <text evidence="7">The sequence shown here is derived from an EMBL/GenBank/DDBJ whole genome shotgun (WGS) entry which is preliminary data.</text>
</comment>
<dbReference type="GO" id="GO:0043190">
    <property type="term" value="C:ATP-binding cassette (ABC) transporter complex"/>
    <property type="evidence" value="ECO:0007669"/>
    <property type="project" value="TreeGrafter"/>
</dbReference>
<feature type="transmembrane region" description="Helical" evidence="6">
    <location>
        <begin position="26"/>
        <end position="47"/>
    </location>
</feature>
<keyword evidence="5 6" id="KW-0472">Membrane</keyword>
<keyword evidence="4 6" id="KW-1133">Transmembrane helix</keyword>
<dbReference type="PANTHER" id="PTHR33529">
    <property type="entry name" value="SLR0882 PROTEIN-RELATED"/>
    <property type="match status" value="1"/>
</dbReference>
<dbReference type="Pfam" id="PF03739">
    <property type="entry name" value="LptF_LptG"/>
    <property type="match status" value="1"/>
</dbReference>
<organism evidence="7 8">
    <name type="scientific">Litorimonas taeanensis</name>
    <dbReference type="NCBI Taxonomy" id="568099"/>
    <lineage>
        <taxon>Bacteria</taxon>
        <taxon>Pseudomonadati</taxon>
        <taxon>Pseudomonadota</taxon>
        <taxon>Alphaproteobacteria</taxon>
        <taxon>Maricaulales</taxon>
        <taxon>Robiginitomaculaceae</taxon>
    </lineage>
</organism>
<feature type="transmembrane region" description="Helical" evidence="6">
    <location>
        <begin position="290"/>
        <end position="309"/>
    </location>
</feature>
<feature type="transmembrane region" description="Helical" evidence="6">
    <location>
        <begin position="316"/>
        <end position="334"/>
    </location>
</feature>
<dbReference type="OrthoDB" id="9798468at2"/>
<keyword evidence="2" id="KW-1003">Cell membrane</keyword>
<evidence type="ECO:0000256" key="5">
    <source>
        <dbReference type="ARBA" id="ARBA00023136"/>
    </source>
</evidence>
<evidence type="ECO:0000313" key="7">
    <source>
        <dbReference type="EMBL" id="RKQ70788.1"/>
    </source>
</evidence>
<dbReference type="Proteomes" id="UP000282211">
    <property type="component" value="Unassembled WGS sequence"/>
</dbReference>
<comment type="subcellular location">
    <subcellularLocation>
        <location evidence="1">Cell membrane</location>
        <topology evidence="1">Multi-pass membrane protein</topology>
    </subcellularLocation>
</comment>